<dbReference type="AlphaFoldDB" id="A0A9X3EK68"/>
<name>A0A9X3EK68_9BACT</name>
<evidence type="ECO:0000313" key="2">
    <source>
        <dbReference type="Proteomes" id="UP001150924"/>
    </source>
</evidence>
<dbReference type="EMBL" id="JAPNKE010000002">
    <property type="protein sequence ID" value="MCY1004719.1"/>
    <property type="molecule type" value="Genomic_DNA"/>
</dbReference>
<dbReference type="InterPro" id="IPR036866">
    <property type="entry name" value="RibonucZ/Hydroxyglut_hydro"/>
</dbReference>
<proteinExistence type="predicted"/>
<dbReference type="Proteomes" id="UP001150924">
    <property type="component" value="Unassembled WGS sequence"/>
</dbReference>
<reference evidence="1" key="1">
    <citation type="submission" date="2022-11" db="EMBL/GenBank/DDBJ databases">
        <title>Minimal conservation of predation-associated metabolite biosynthetic gene clusters underscores biosynthetic potential of Myxococcota including descriptions for ten novel species: Archangium lansinium sp. nov., Myxococcus landrumus sp. nov., Nannocystis bai.</title>
        <authorList>
            <person name="Ahearne A."/>
            <person name="Stevens C."/>
            <person name="Phillips K."/>
        </authorList>
    </citation>
    <scope>NUCLEOTIDE SEQUENCE</scope>
    <source>
        <strain evidence="1">Na p29</strain>
    </source>
</reference>
<sequence length="56" mass="6450">MYESLTGPLAALSDDVVLYPGHNYGPTPTSPLGTQRKTNRYLRIRSRDDWRRLMGR</sequence>
<dbReference type="SUPFAM" id="SSF56281">
    <property type="entry name" value="Metallo-hydrolase/oxidoreductase"/>
    <property type="match status" value="1"/>
</dbReference>
<gene>
    <name evidence="1" type="ORF">OV079_03860</name>
</gene>
<organism evidence="1 2">
    <name type="scientific">Nannocystis pusilla</name>
    <dbReference type="NCBI Taxonomy" id="889268"/>
    <lineage>
        <taxon>Bacteria</taxon>
        <taxon>Pseudomonadati</taxon>
        <taxon>Myxococcota</taxon>
        <taxon>Polyangia</taxon>
        <taxon>Nannocystales</taxon>
        <taxon>Nannocystaceae</taxon>
        <taxon>Nannocystis</taxon>
    </lineage>
</organism>
<evidence type="ECO:0000313" key="1">
    <source>
        <dbReference type="EMBL" id="MCY1004719.1"/>
    </source>
</evidence>
<keyword evidence="2" id="KW-1185">Reference proteome</keyword>
<evidence type="ECO:0008006" key="3">
    <source>
        <dbReference type="Google" id="ProtNLM"/>
    </source>
</evidence>
<dbReference type="Gene3D" id="3.60.15.10">
    <property type="entry name" value="Ribonuclease Z/Hydroxyacylglutathione hydrolase-like"/>
    <property type="match status" value="1"/>
</dbReference>
<protein>
    <recommendedName>
        <fullName evidence="3">Hydroxyacylglutathione hydrolase</fullName>
    </recommendedName>
</protein>
<comment type="caution">
    <text evidence="1">The sequence shown here is derived from an EMBL/GenBank/DDBJ whole genome shotgun (WGS) entry which is preliminary data.</text>
</comment>
<accession>A0A9X3EK68</accession>